<dbReference type="Pfam" id="PF14216">
    <property type="entry name" value="DUF4326"/>
    <property type="match status" value="1"/>
</dbReference>
<organism evidence="3 4">
    <name type="scientific">Nitrobacter hamburgensis (strain DSM 10229 / NCIMB 13809 / X14)</name>
    <dbReference type="NCBI Taxonomy" id="323097"/>
    <lineage>
        <taxon>Bacteria</taxon>
        <taxon>Pseudomonadati</taxon>
        <taxon>Pseudomonadota</taxon>
        <taxon>Alphaproteobacteria</taxon>
        <taxon>Hyphomicrobiales</taxon>
        <taxon>Nitrobacteraceae</taxon>
        <taxon>Nitrobacter</taxon>
    </lineage>
</organism>
<evidence type="ECO:0000256" key="1">
    <source>
        <dbReference type="SAM" id="MobiDB-lite"/>
    </source>
</evidence>
<evidence type="ECO:0000313" key="4">
    <source>
        <dbReference type="Proteomes" id="UP000001953"/>
    </source>
</evidence>
<geneLocation type="plasmid" evidence="4">
    <name>pNITHX2</name>
</geneLocation>
<feature type="domain" description="DUF4326" evidence="2">
    <location>
        <begin position="33"/>
        <end position="91"/>
    </location>
</feature>
<dbReference type="AlphaFoldDB" id="Q1QFE2"/>
<dbReference type="Proteomes" id="UP000001953">
    <property type="component" value="Plasmid 2"/>
</dbReference>
<keyword evidence="3" id="KW-0614">Plasmid</keyword>
<keyword evidence="4" id="KW-1185">Reference proteome</keyword>
<evidence type="ECO:0000259" key="2">
    <source>
        <dbReference type="Pfam" id="PF14216"/>
    </source>
</evidence>
<dbReference type="eggNOG" id="ENOG5033GP4">
    <property type="taxonomic scope" value="Bacteria"/>
</dbReference>
<proteinExistence type="predicted"/>
<dbReference type="InterPro" id="IPR025475">
    <property type="entry name" value="DUF4326"/>
</dbReference>
<sequence>MTGKAWLHPTASPTQRGQERKAMCRVLNEHHAGVPAGAVYIGRGSKWGNPFRIGPDGDRAAVIAKHERWLADQHDLLRALDELRGRDLVCFRAARVPRRSPASSRKCVERRTDRVVARRDGRCVNARGRAFHEIGKERRNMKSLPHARPTRQGCAAPACRGP</sequence>
<protein>
    <recommendedName>
        <fullName evidence="2">DUF4326 domain-containing protein</fullName>
    </recommendedName>
</protein>
<evidence type="ECO:0000313" key="3">
    <source>
        <dbReference type="EMBL" id="ABE65055.1"/>
    </source>
</evidence>
<dbReference type="EMBL" id="CP000321">
    <property type="protein sequence ID" value="ABE65055.1"/>
    <property type="molecule type" value="Genomic_DNA"/>
</dbReference>
<name>Q1QFE2_NITHX</name>
<feature type="region of interest" description="Disordered" evidence="1">
    <location>
        <begin position="141"/>
        <end position="162"/>
    </location>
</feature>
<accession>Q1QFE2</accession>
<dbReference type="HOGENOM" id="CLU_1633640_0_0_5"/>
<dbReference type="KEGG" id="nha:Nham_4473"/>
<gene>
    <name evidence="3" type="ordered locus">Nham_4473</name>
</gene>
<reference evidence="4" key="1">
    <citation type="submission" date="2006-03" db="EMBL/GenBank/DDBJ databases">
        <title>Complete sequence of plasmid 2 of Nitrobacter hamburgensis X14.</title>
        <authorList>
            <consortium name="US DOE Joint Genome Institute"/>
            <person name="Copeland A."/>
            <person name="Lucas S."/>
            <person name="Lapidus A."/>
            <person name="Barry K."/>
            <person name="Detter J.C."/>
            <person name="Glavina del Rio T."/>
            <person name="Hammon N."/>
            <person name="Israni S."/>
            <person name="Dalin E."/>
            <person name="Tice H."/>
            <person name="Pitluck S."/>
            <person name="Chain P."/>
            <person name="Malfatti S."/>
            <person name="Shin M."/>
            <person name="Vergez L."/>
            <person name="Schmutz J."/>
            <person name="Larimer F."/>
            <person name="Land M."/>
            <person name="Hauser L."/>
            <person name="Kyrpides N."/>
            <person name="Ivanova N."/>
            <person name="Ward B."/>
            <person name="Arp D."/>
            <person name="Klotz M."/>
            <person name="Stein L."/>
            <person name="O'Mullan G."/>
            <person name="Starkenburg S."/>
            <person name="Sayavedra L."/>
            <person name="Poret-Peterson A.T."/>
            <person name="Gentry M.E."/>
            <person name="Bruce D."/>
            <person name="Richardson P."/>
        </authorList>
    </citation>
    <scope>NUCLEOTIDE SEQUENCE [LARGE SCALE GENOMIC DNA]</scope>
    <source>
        <strain evidence="4">DSM 10229 / NCIMB 13809 / X14</strain>
        <plasmid evidence="4">Plasmid pNITHX2</plasmid>
    </source>
</reference>